<dbReference type="Gene3D" id="1.10.1740.10">
    <property type="match status" value="1"/>
</dbReference>
<dbReference type="GO" id="GO:0003677">
    <property type="term" value="F:DNA binding"/>
    <property type="evidence" value="ECO:0007669"/>
    <property type="project" value="InterPro"/>
</dbReference>
<dbReference type="Pfam" id="PF04542">
    <property type="entry name" value="Sigma70_r2"/>
    <property type="match status" value="1"/>
</dbReference>
<dbReference type="InterPro" id="IPR007627">
    <property type="entry name" value="RNA_pol_sigma70_r2"/>
</dbReference>
<dbReference type="InterPro" id="IPR013249">
    <property type="entry name" value="RNA_pol_sigma70_r4_t2"/>
</dbReference>
<dbReference type="CDD" id="cd06171">
    <property type="entry name" value="Sigma70_r4"/>
    <property type="match status" value="1"/>
</dbReference>
<dbReference type="InterPro" id="IPR036388">
    <property type="entry name" value="WH-like_DNA-bd_sf"/>
</dbReference>
<evidence type="ECO:0000256" key="1">
    <source>
        <dbReference type="ARBA" id="ARBA00010641"/>
    </source>
</evidence>
<reference evidence="7" key="1">
    <citation type="submission" date="2020-10" db="EMBL/GenBank/DDBJ databases">
        <authorList>
            <person name="Gilroy R."/>
        </authorList>
    </citation>
    <scope>NUCLEOTIDE SEQUENCE</scope>
    <source>
        <strain evidence="7">13766</strain>
    </source>
</reference>
<dbReference type="EMBL" id="DVJN01000030">
    <property type="protein sequence ID" value="HIS91683.1"/>
    <property type="molecule type" value="Genomic_DNA"/>
</dbReference>
<evidence type="ECO:0000259" key="5">
    <source>
        <dbReference type="Pfam" id="PF04542"/>
    </source>
</evidence>
<dbReference type="InterPro" id="IPR039425">
    <property type="entry name" value="RNA_pol_sigma-70-like"/>
</dbReference>
<dbReference type="GO" id="GO:0006352">
    <property type="term" value="P:DNA-templated transcription initiation"/>
    <property type="evidence" value="ECO:0007669"/>
    <property type="project" value="InterPro"/>
</dbReference>
<accession>A0A9D1FY37</accession>
<feature type="domain" description="RNA polymerase sigma factor 70 region 4 type 2" evidence="6">
    <location>
        <begin position="109"/>
        <end position="161"/>
    </location>
</feature>
<dbReference type="NCBIfam" id="TIGR02937">
    <property type="entry name" value="sigma70-ECF"/>
    <property type="match status" value="1"/>
</dbReference>
<proteinExistence type="inferred from homology"/>
<dbReference type="InterPro" id="IPR013325">
    <property type="entry name" value="RNA_pol_sigma_r2"/>
</dbReference>
<dbReference type="GO" id="GO:0016987">
    <property type="term" value="F:sigma factor activity"/>
    <property type="evidence" value="ECO:0007669"/>
    <property type="project" value="UniProtKB-KW"/>
</dbReference>
<evidence type="ECO:0000313" key="8">
    <source>
        <dbReference type="Proteomes" id="UP000824140"/>
    </source>
</evidence>
<protein>
    <submittedName>
        <fullName evidence="7">Sigma-70 family RNA polymerase sigma factor</fullName>
    </submittedName>
</protein>
<evidence type="ECO:0000259" key="6">
    <source>
        <dbReference type="Pfam" id="PF08281"/>
    </source>
</evidence>
<dbReference type="PANTHER" id="PTHR43133">
    <property type="entry name" value="RNA POLYMERASE ECF-TYPE SIGMA FACTO"/>
    <property type="match status" value="1"/>
</dbReference>
<evidence type="ECO:0000313" key="7">
    <source>
        <dbReference type="EMBL" id="HIS91683.1"/>
    </source>
</evidence>
<keyword evidence="3" id="KW-0731">Sigma factor</keyword>
<dbReference type="SUPFAM" id="SSF88659">
    <property type="entry name" value="Sigma3 and sigma4 domains of RNA polymerase sigma factors"/>
    <property type="match status" value="1"/>
</dbReference>
<comment type="similarity">
    <text evidence="1">Belongs to the sigma-70 factor family. ECF subfamily.</text>
</comment>
<evidence type="ECO:0000256" key="4">
    <source>
        <dbReference type="ARBA" id="ARBA00023163"/>
    </source>
</evidence>
<dbReference type="InterPro" id="IPR013324">
    <property type="entry name" value="RNA_pol_sigma_r3/r4-like"/>
</dbReference>
<gene>
    <name evidence="7" type="ORF">IAA84_01560</name>
</gene>
<comment type="caution">
    <text evidence="7">The sequence shown here is derived from an EMBL/GenBank/DDBJ whole genome shotgun (WGS) entry which is preliminary data.</text>
</comment>
<organism evidence="7 8">
    <name type="scientific">Candidatus Alectryocaccomicrobium excrementavium</name>
    <dbReference type="NCBI Taxonomy" id="2840668"/>
    <lineage>
        <taxon>Bacteria</taxon>
        <taxon>Bacillati</taxon>
        <taxon>Bacillota</taxon>
        <taxon>Clostridia</taxon>
        <taxon>Candidatus Alectryocaccomicrobium</taxon>
    </lineage>
</organism>
<dbReference type="PANTHER" id="PTHR43133:SF60">
    <property type="entry name" value="RNA POLYMERASE SIGMA FACTOR SIGV"/>
    <property type="match status" value="1"/>
</dbReference>
<name>A0A9D1FY37_9FIRM</name>
<dbReference type="Proteomes" id="UP000824140">
    <property type="component" value="Unassembled WGS sequence"/>
</dbReference>
<keyword evidence="4" id="KW-0804">Transcription</keyword>
<evidence type="ECO:0000256" key="3">
    <source>
        <dbReference type="ARBA" id="ARBA00023082"/>
    </source>
</evidence>
<feature type="domain" description="RNA polymerase sigma-70 region 2" evidence="5">
    <location>
        <begin position="19"/>
        <end position="84"/>
    </location>
</feature>
<keyword evidence="2" id="KW-0805">Transcription regulation</keyword>
<evidence type="ECO:0000256" key="2">
    <source>
        <dbReference type="ARBA" id="ARBA00023015"/>
    </source>
</evidence>
<dbReference type="Gene3D" id="1.10.10.10">
    <property type="entry name" value="Winged helix-like DNA-binding domain superfamily/Winged helix DNA-binding domain"/>
    <property type="match status" value="1"/>
</dbReference>
<reference evidence="7" key="2">
    <citation type="journal article" date="2021" name="PeerJ">
        <title>Extensive microbial diversity within the chicken gut microbiome revealed by metagenomics and culture.</title>
        <authorList>
            <person name="Gilroy R."/>
            <person name="Ravi A."/>
            <person name="Getino M."/>
            <person name="Pursley I."/>
            <person name="Horton D.L."/>
            <person name="Alikhan N.F."/>
            <person name="Baker D."/>
            <person name="Gharbi K."/>
            <person name="Hall N."/>
            <person name="Watson M."/>
            <person name="Adriaenssens E.M."/>
            <person name="Foster-Nyarko E."/>
            <person name="Jarju S."/>
            <person name="Secka A."/>
            <person name="Antonio M."/>
            <person name="Oren A."/>
            <person name="Chaudhuri R.R."/>
            <person name="La Ragione R."/>
            <person name="Hildebrand F."/>
            <person name="Pallen M.J."/>
        </authorList>
    </citation>
    <scope>NUCLEOTIDE SEQUENCE</scope>
    <source>
        <strain evidence="7">13766</strain>
    </source>
</reference>
<dbReference type="AlphaFoldDB" id="A0A9D1FY37"/>
<sequence length="172" mass="19919">MSVIKGPDSAPEEKLAQWIHDYQAVLLRSCYLYLQDRGLAEDAVQETYLKAYQHWASFRAGSSEKTWLFRIAINTCRDMRRSAWFRHRDRRLTPDMLPGAQASFAPRDERLTLLVANLPRKLKEVVLLYYYQDFSVTEIAQALSISQSSVSGRLKRAREALRRGMGGVYEKE</sequence>
<dbReference type="InterPro" id="IPR014284">
    <property type="entry name" value="RNA_pol_sigma-70_dom"/>
</dbReference>
<dbReference type="SUPFAM" id="SSF88946">
    <property type="entry name" value="Sigma2 domain of RNA polymerase sigma factors"/>
    <property type="match status" value="1"/>
</dbReference>
<dbReference type="Pfam" id="PF08281">
    <property type="entry name" value="Sigma70_r4_2"/>
    <property type="match status" value="1"/>
</dbReference>